<organism evidence="5">
    <name type="scientific">Micromonas pusilla (strain CCMP1545)</name>
    <name type="common">Picoplanktonic green alga</name>
    <dbReference type="NCBI Taxonomy" id="564608"/>
    <lineage>
        <taxon>Eukaryota</taxon>
        <taxon>Viridiplantae</taxon>
        <taxon>Chlorophyta</taxon>
        <taxon>Mamiellophyceae</taxon>
        <taxon>Mamiellales</taxon>
        <taxon>Mamiellaceae</taxon>
        <taxon>Micromonas</taxon>
    </lineage>
</organism>
<dbReference type="STRING" id="564608.C1MHG2"/>
<name>C1MHG2_MICPC</name>
<evidence type="ECO:0000256" key="2">
    <source>
        <dbReference type="ARBA" id="ARBA00022980"/>
    </source>
</evidence>
<proteinExistence type="inferred from homology"/>
<dbReference type="PROSITE" id="PS00831">
    <property type="entry name" value="RIBOSOMAL_L27"/>
    <property type="match status" value="1"/>
</dbReference>
<dbReference type="eggNOG" id="KOG4600">
    <property type="taxonomic scope" value="Eukaryota"/>
</dbReference>
<evidence type="ECO:0000256" key="3">
    <source>
        <dbReference type="ARBA" id="ARBA00023274"/>
    </source>
</evidence>
<dbReference type="PANTHER" id="PTHR15893:SF0">
    <property type="entry name" value="LARGE RIBOSOMAL SUBUNIT PROTEIN BL27M"/>
    <property type="match status" value="1"/>
</dbReference>
<dbReference type="Pfam" id="PF01016">
    <property type="entry name" value="Ribosomal_L27"/>
    <property type="match status" value="1"/>
</dbReference>
<dbReference type="RefSeq" id="XP_003055486.1">
    <property type="nucleotide sequence ID" value="XM_003055440.1"/>
</dbReference>
<dbReference type="PANTHER" id="PTHR15893">
    <property type="entry name" value="RIBOSOMAL PROTEIN L27"/>
    <property type="match status" value="1"/>
</dbReference>
<sequence length="68" mass="7254">ASKKAGGSTSNGRDSAGRRLGIKLYGGEHCKVGSIIARQRGTKWWPGHNVGIGVDHTIYALIPGRVHF</sequence>
<dbReference type="AlphaFoldDB" id="C1MHG2"/>
<dbReference type="GO" id="GO:0006412">
    <property type="term" value="P:translation"/>
    <property type="evidence" value="ECO:0007669"/>
    <property type="project" value="InterPro"/>
</dbReference>
<feature type="non-terminal residue" evidence="4">
    <location>
        <position position="68"/>
    </location>
</feature>
<dbReference type="OrthoDB" id="1867012at2759"/>
<reference evidence="4 5" key="1">
    <citation type="journal article" date="2009" name="Science">
        <title>Green evolution and dynamic adaptations revealed by genomes of the marine picoeukaryotes Micromonas.</title>
        <authorList>
            <person name="Worden A.Z."/>
            <person name="Lee J.H."/>
            <person name="Mock T."/>
            <person name="Rouze P."/>
            <person name="Simmons M.P."/>
            <person name="Aerts A.L."/>
            <person name="Allen A.E."/>
            <person name="Cuvelier M.L."/>
            <person name="Derelle E."/>
            <person name="Everett M.V."/>
            <person name="Foulon E."/>
            <person name="Grimwood J."/>
            <person name="Gundlach H."/>
            <person name="Henrissat B."/>
            <person name="Napoli C."/>
            <person name="McDonald S.M."/>
            <person name="Parker M.S."/>
            <person name="Rombauts S."/>
            <person name="Salamov A."/>
            <person name="Von Dassow P."/>
            <person name="Badger J.H."/>
            <person name="Coutinho P.M."/>
            <person name="Demir E."/>
            <person name="Dubchak I."/>
            <person name="Gentemann C."/>
            <person name="Eikrem W."/>
            <person name="Gready J.E."/>
            <person name="John U."/>
            <person name="Lanier W."/>
            <person name="Lindquist E.A."/>
            <person name="Lucas S."/>
            <person name="Mayer K.F."/>
            <person name="Moreau H."/>
            <person name="Not F."/>
            <person name="Otillar R."/>
            <person name="Panaud O."/>
            <person name="Pangilinan J."/>
            <person name="Paulsen I."/>
            <person name="Piegu B."/>
            <person name="Poliakov A."/>
            <person name="Robbens S."/>
            <person name="Schmutz J."/>
            <person name="Toulza E."/>
            <person name="Wyss T."/>
            <person name="Zelensky A."/>
            <person name="Zhou K."/>
            <person name="Armbrust E.V."/>
            <person name="Bhattacharya D."/>
            <person name="Goodenough U.W."/>
            <person name="Van de Peer Y."/>
            <person name="Grigoriev I.V."/>
        </authorList>
    </citation>
    <scope>NUCLEOTIDE SEQUENCE [LARGE SCALE GENOMIC DNA]</scope>
    <source>
        <strain evidence="4 5">CCMP1545</strain>
    </source>
</reference>
<evidence type="ECO:0000313" key="5">
    <source>
        <dbReference type="Proteomes" id="UP000001876"/>
    </source>
</evidence>
<dbReference type="OMA" id="GKDHTLH"/>
<feature type="non-terminal residue" evidence="4">
    <location>
        <position position="1"/>
    </location>
</feature>
<dbReference type="NCBIfam" id="TIGR00062">
    <property type="entry name" value="L27"/>
    <property type="match status" value="1"/>
</dbReference>
<dbReference type="GeneID" id="9680670"/>
<dbReference type="Proteomes" id="UP000001876">
    <property type="component" value="Unassembled WGS sequence"/>
</dbReference>
<dbReference type="InterPro" id="IPR018261">
    <property type="entry name" value="Ribosomal_bL27_CS"/>
</dbReference>
<comment type="similarity">
    <text evidence="1">Belongs to the bacterial ribosomal protein bL27 family.</text>
</comment>
<protein>
    <submittedName>
        <fullName evidence="4">Predicted protein</fullName>
    </submittedName>
</protein>
<dbReference type="GO" id="GO:0005762">
    <property type="term" value="C:mitochondrial large ribosomal subunit"/>
    <property type="evidence" value="ECO:0007669"/>
    <property type="project" value="TreeGrafter"/>
</dbReference>
<gene>
    <name evidence="4" type="ORF">MICPUCDRAFT_12118</name>
</gene>
<dbReference type="PRINTS" id="PR00063">
    <property type="entry name" value="RIBOSOMALL27"/>
</dbReference>
<dbReference type="InterPro" id="IPR001684">
    <property type="entry name" value="Ribosomal_bL27"/>
</dbReference>
<evidence type="ECO:0000313" key="4">
    <source>
        <dbReference type="EMBL" id="EEH60738.1"/>
    </source>
</evidence>
<keyword evidence="2" id="KW-0689">Ribosomal protein</keyword>
<dbReference type="EMBL" id="GG663735">
    <property type="protein sequence ID" value="EEH60738.1"/>
    <property type="molecule type" value="Genomic_DNA"/>
</dbReference>
<dbReference type="KEGG" id="mpp:MICPUCDRAFT_12118"/>
<evidence type="ECO:0000256" key="1">
    <source>
        <dbReference type="ARBA" id="ARBA00010797"/>
    </source>
</evidence>
<keyword evidence="5" id="KW-1185">Reference proteome</keyword>
<dbReference type="Gene3D" id="2.40.50.100">
    <property type="match status" value="1"/>
</dbReference>
<keyword evidence="3" id="KW-0687">Ribonucleoprotein</keyword>
<dbReference type="SUPFAM" id="SSF110324">
    <property type="entry name" value="Ribosomal L27 protein-like"/>
    <property type="match status" value="1"/>
</dbReference>
<dbReference type="GO" id="GO:0003735">
    <property type="term" value="F:structural constituent of ribosome"/>
    <property type="evidence" value="ECO:0007669"/>
    <property type="project" value="InterPro"/>
</dbReference>
<accession>C1MHG2</accession>